<organism evidence="2 3">
    <name type="scientific">Dreissena polymorpha</name>
    <name type="common">Zebra mussel</name>
    <name type="synonym">Mytilus polymorpha</name>
    <dbReference type="NCBI Taxonomy" id="45954"/>
    <lineage>
        <taxon>Eukaryota</taxon>
        <taxon>Metazoa</taxon>
        <taxon>Spiralia</taxon>
        <taxon>Lophotrochozoa</taxon>
        <taxon>Mollusca</taxon>
        <taxon>Bivalvia</taxon>
        <taxon>Autobranchia</taxon>
        <taxon>Heteroconchia</taxon>
        <taxon>Euheterodonta</taxon>
        <taxon>Imparidentia</taxon>
        <taxon>Neoheterodontei</taxon>
        <taxon>Myida</taxon>
        <taxon>Dreissenoidea</taxon>
        <taxon>Dreissenidae</taxon>
        <taxon>Dreissena</taxon>
    </lineage>
</organism>
<comment type="caution">
    <text evidence="2">The sequence shown here is derived from an EMBL/GenBank/DDBJ whole genome shotgun (WGS) entry which is preliminary data.</text>
</comment>
<dbReference type="EMBL" id="JAIWYP010000027">
    <property type="protein sequence ID" value="KAH3691953.1"/>
    <property type="molecule type" value="Genomic_DNA"/>
</dbReference>
<reference evidence="2" key="1">
    <citation type="journal article" date="2019" name="bioRxiv">
        <title>The Genome of the Zebra Mussel, Dreissena polymorpha: A Resource for Invasive Species Research.</title>
        <authorList>
            <person name="McCartney M.A."/>
            <person name="Auch B."/>
            <person name="Kono T."/>
            <person name="Mallez S."/>
            <person name="Zhang Y."/>
            <person name="Obille A."/>
            <person name="Becker A."/>
            <person name="Abrahante J.E."/>
            <person name="Garbe J."/>
            <person name="Badalamenti J.P."/>
            <person name="Herman A."/>
            <person name="Mangelson H."/>
            <person name="Liachko I."/>
            <person name="Sullivan S."/>
            <person name="Sone E.D."/>
            <person name="Koren S."/>
            <person name="Silverstein K.A.T."/>
            <person name="Beckman K.B."/>
            <person name="Gohl D.M."/>
        </authorList>
    </citation>
    <scope>NUCLEOTIDE SEQUENCE</scope>
    <source>
        <strain evidence="2">Duluth1</strain>
        <tissue evidence="2">Whole animal</tissue>
    </source>
</reference>
<evidence type="ECO:0000313" key="3">
    <source>
        <dbReference type="Proteomes" id="UP000828390"/>
    </source>
</evidence>
<protein>
    <submittedName>
        <fullName evidence="2">Uncharacterized protein</fullName>
    </submittedName>
</protein>
<sequence length="58" mass="6099">MRIDEIPPPQATSPKNARSATSTQPGLVTISAGRNISPASRKLAKSFRSGMVFDDGSP</sequence>
<dbReference type="AlphaFoldDB" id="A0A9D4BEP4"/>
<reference evidence="2" key="2">
    <citation type="submission" date="2020-11" db="EMBL/GenBank/DDBJ databases">
        <authorList>
            <person name="McCartney M.A."/>
            <person name="Auch B."/>
            <person name="Kono T."/>
            <person name="Mallez S."/>
            <person name="Becker A."/>
            <person name="Gohl D.M."/>
            <person name="Silverstein K.A.T."/>
            <person name="Koren S."/>
            <person name="Bechman K.B."/>
            <person name="Herman A."/>
            <person name="Abrahante J.E."/>
            <person name="Garbe J."/>
        </authorList>
    </citation>
    <scope>NUCLEOTIDE SEQUENCE</scope>
    <source>
        <strain evidence="2">Duluth1</strain>
        <tissue evidence="2">Whole animal</tissue>
    </source>
</reference>
<accession>A0A9D4BEP4</accession>
<keyword evidence="3" id="KW-1185">Reference proteome</keyword>
<evidence type="ECO:0000313" key="2">
    <source>
        <dbReference type="EMBL" id="KAH3691953.1"/>
    </source>
</evidence>
<feature type="compositionally biased region" description="Pro residues" evidence="1">
    <location>
        <begin position="1"/>
        <end position="11"/>
    </location>
</feature>
<gene>
    <name evidence="2" type="ORF">DPMN_191367</name>
</gene>
<evidence type="ECO:0000256" key="1">
    <source>
        <dbReference type="SAM" id="MobiDB-lite"/>
    </source>
</evidence>
<name>A0A9D4BEP4_DREPO</name>
<feature type="region of interest" description="Disordered" evidence="1">
    <location>
        <begin position="1"/>
        <end position="34"/>
    </location>
</feature>
<feature type="compositionally biased region" description="Polar residues" evidence="1">
    <location>
        <begin position="12"/>
        <end position="34"/>
    </location>
</feature>
<dbReference type="Proteomes" id="UP000828390">
    <property type="component" value="Unassembled WGS sequence"/>
</dbReference>
<proteinExistence type="predicted"/>